<evidence type="ECO:0008006" key="3">
    <source>
        <dbReference type="Google" id="ProtNLM"/>
    </source>
</evidence>
<dbReference type="PIRSF" id="PIRSF010256">
    <property type="entry name" value="CoxE_vWa"/>
    <property type="match status" value="1"/>
</dbReference>
<dbReference type="EMBL" id="FZNW01000038">
    <property type="protein sequence ID" value="SNR93897.1"/>
    <property type="molecule type" value="Genomic_DNA"/>
</dbReference>
<evidence type="ECO:0000313" key="1">
    <source>
        <dbReference type="EMBL" id="SNR93897.1"/>
    </source>
</evidence>
<name>A0A239AE14_9PSEU</name>
<sequence length="391" mass="42896">MSRPTVHQPPGPGRDAAGAHMDVLPGFVGFTRALAHAGLPVATDRAAAYLDAVRRVDVADPEQVYWAGRLTLCSDPDDFATYDAVYTRWFGLARDRDGTVPRGEARATAELVPLGATEPAAEEDGSEDSTVHAVCASDTEVLRSRDIGELTEAEREHLRQMLALLRPDPPMRRSLRLRPARRGALDPHRTVRAMLSTGGEPLRLPRRSRSPRPRRVVLLVDVSGSMRPYADALLRFAHAVTRRTPGAVESFTLGTRLTRVSRQLRQRDPERALAAAGRAVADFAGGTRLGDTLRAFLDRWGQRGVARQSVVVVFSDGWERGDAGLLGEQMGRMRRLAHAVLWVNPHAGKDGYAPVQLGMTAALPHIDRLLAGHSVATLDRLIREIRDARRT</sequence>
<dbReference type="InterPro" id="IPR011195">
    <property type="entry name" value="UCP010256"/>
</dbReference>
<dbReference type="PANTHER" id="PTHR39338:SF6">
    <property type="entry name" value="BLL5662 PROTEIN"/>
    <property type="match status" value="1"/>
</dbReference>
<dbReference type="AlphaFoldDB" id="A0A239AE14"/>
<dbReference type="InterPro" id="IPR036465">
    <property type="entry name" value="vWFA_dom_sf"/>
</dbReference>
<reference evidence="1 2" key="1">
    <citation type="submission" date="2017-06" db="EMBL/GenBank/DDBJ databases">
        <authorList>
            <person name="Kim H.J."/>
            <person name="Triplett B.A."/>
        </authorList>
    </citation>
    <scope>NUCLEOTIDE SEQUENCE [LARGE SCALE GENOMIC DNA]</scope>
    <source>
        <strain evidence="1 2">DSM 45207</strain>
    </source>
</reference>
<gene>
    <name evidence="1" type="ORF">SAMN06265360_1386</name>
</gene>
<dbReference type="InterPro" id="IPR008912">
    <property type="entry name" value="Uncharacterised_CoxE"/>
</dbReference>
<dbReference type="Proteomes" id="UP000198348">
    <property type="component" value="Unassembled WGS sequence"/>
</dbReference>
<evidence type="ECO:0000313" key="2">
    <source>
        <dbReference type="Proteomes" id="UP000198348"/>
    </source>
</evidence>
<dbReference type="PANTHER" id="PTHR39338">
    <property type="entry name" value="BLL5662 PROTEIN-RELATED"/>
    <property type="match status" value="1"/>
</dbReference>
<organism evidence="1 2">
    <name type="scientific">Haloechinothrix alba</name>
    <dbReference type="NCBI Taxonomy" id="664784"/>
    <lineage>
        <taxon>Bacteria</taxon>
        <taxon>Bacillati</taxon>
        <taxon>Actinomycetota</taxon>
        <taxon>Actinomycetes</taxon>
        <taxon>Pseudonocardiales</taxon>
        <taxon>Pseudonocardiaceae</taxon>
        <taxon>Haloechinothrix</taxon>
    </lineage>
</organism>
<keyword evidence="2" id="KW-1185">Reference proteome</keyword>
<accession>A0A239AE14</accession>
<protein>
    <recommendedName>
        <fullName evidence="3">VWFA domain-containing protein</fullName>
    </recommendedName>
</protein>
<dbReference type="CDD" id="cd00198">
    <property type="entry name" value="vWFA"/>
    <property type="match status" value="1"/>
</dbReference>
<dbReference type="SUPFAM" id="SSF53300">
    <property type="entry name" value="vWA-like"/>
    <property type="match status" value="1"/>
</dbReference>
<proteinExistence type="predicted"/>
<dbReference type="Gene3D" id="3.40.50.410">
    <property type="entry name" value="von Willebrand factor, type A domain"/>
    <property type="match status" value="1"/>
</dbReference>
<dbReference type="Pfam" id="PF05762">
    <property type="entry name" value="VWA_CoxE"/>
    <property type="match status" value="1"/>
</dbReference>